<accession>A0ABY7I7L1</accession>
<protein>
    <submittedName>
        <fullName evidence="2">Poly-gamma-glutamate hydrolase family protein</fullName>
    </submittedName>
</protein>
<sequence length="243" mass="27987">MRRFLLNVIFVLAIVLFIRYVHYSLEPEPSNQPDTYSNFSSLAENEDPADYDISYQEKKGSKILIMSPHGGRIEGGVSELVRYFNDDYSTYLFEGLKSHDNQTLHITSTNFDEPLAEEKIKEHQYVVAFHGYKGEKKNTLVGGTDRKRAKMIVRALEKRGFSAELASSQSGLAGLSADNINNQGETGLSIQLEISREQREAFFDDFYYKDRKYTKTSEFYSYVRAIKHVLEKEYSNKQIRGQN</sequence>
<feature type="transmembrane region" description="Helical" evidence="1">
    <location>
        <begin position="5"/>
        <end position="23"/>
    </location>
</feature>
<reference evidence="2" key="1">
    <citation type="submission" date="2022-12" db="EMBL/GenBank/DDBJ databases">
        <title>Genomic of Bacillus halotolerans.</title>
        <authorList>
            <person name="Xu G."/>
            <person name="Ding Y."/>
        </authorList>
    </citation>
    <scope>NUCLEOTIDE SEQUENCE</scope>
    <source>
        <strain evidence="2">B13</strain>
    </source>
</reference>
<keyword evidence="1" id="KW-1133">Transmembrane helix</keyword>
<gene>
    <name evidence="2" type="ORF">O0R52_09225</name>
</gene>
<keyword evidence="2" id="KW-0378">Hydrolase</keyword>
<dbReference type="RefSeq" id="WP_217826999.1">
    <property type="nucleotide sequence ID" value="NZ_CP101718.1"/>
</dbReference>
<evidence type="ECO:0000313" key="2">
    <source>
        <dbReference type="EMBL" id="WAT23115.1"/>
    </source>
</evidence>
<dbReference type="InterPro" id="IPR008585">
    <property type="entry name" value="Gamma_PGA_hydro"/>
</dbReference>
<dbReference type="EMBL" id="CP114066">
    <property type="protein sequence ID" value="WAT23115.1"/>
    <property type="molecule type" value="Genomic_DNA"/>
</dbReference>
<name>A0ABY7I7L1_9BACI</name>
<keyword evidence="1" id="KW-0472">Membrane</keyword>
<proteinExistence type="predicted"/>
<organism evidence="2 3">
    <name type="scientific">Bacillus halotolerans</name>
    <dbReference type="NCBI Taxonomy" id="260554"/>
    <lineage>
        <taxon>Bacteria</taxon>
        <taxon>Bacillati</taxon>
        <taxon>Bacillota</taxon>
        <taxon>Bacilli</taxon>
        <taxon>Bacillales</taxon>
        <taxon>Bacillaceae</taxon>
        <taxon>Bacillus</taxon>
    </lineage>
</organism>
<dbReference type="Pfam" id="PF05908">
    <property type="entry name" value="Gamma_PGA_hydro"/>
    <property type="match status" value="1"/>
</dbReference>
<dbReference type="Proteomes" id="UP001164713">
    <property type="component" value="Chromosome"/>
</dbReference>
<evidence type="ECO:0000313" key="3">
    <source>
        <dbReference type="Proteomes" id="UP001164713"/>
    </source>
</evidence>
<keyword evidence="3" id="KW-1185">Reference proteome</keyword>
<evidence type="ECO:0000256" key="1">
    <source>
        <dbReference type="SAM" id="Phobius"/>
    </source>
</evidence>
<dbReference type="GO" id="GO:0016787">
    <property type="term" value="F:hydrolase activity"/>
    <property type="evidence" value="ECO:0007669"/>
    <property type="project" value="UniProtKB-KW"/>
</dbReference>
<keyword evidence="1" id="KW-0812">Transmembrane</keyword>